<evidence type="ECO:0000313" key="8">
    <source>
        <dbReference type="EMBL" id="RQT20295.1"/>
    </source>
</evidence>
<dbReference type="SUPFAM" id="SSF52540">
    <property type="entry name" value="P-loop containing nucleoside triphosphate hydrolases"/>
    <property type="match status" value="1"/>
</dbReference>
<dbReference type="CDD" id="cd18791">
    <property type="entry name" value="SF2_C_RHA"/>
    <property type="match status" value="1"/>
</dbReference>
<dbReference type="Pfam" id="PF21010">
    <property type="entry name" value="HA2_C"/>
    <property type="match status" value="1"/>
</dbReference>
<dbReference type="Pfam" id="PF00271">
    <property type="entry name" value="Helicase_C"/>
    <property type="match status" value="1"/>
</dbReference>
<dbReference type="EC" id="3.6.4.13" evidence="8"/>
<dbReference type="SMART" id="SM00490">
    <property type="entry name" value="HELICc"/>
    <property type="match status" value="1"/>
</dbReference>
<evidence type="ECO:0000256" key="4">
    <source>
        <dbReference type="ARBA" id="ARBA00022840"/>
    </source>
</evidence>
<dbReference type="FunFam" id="1.20.120.1080:FF:000005">
    <property type="entry name" value="ATP-dependent helicase HrpA"/>
    <property type="match status" value="1"/>
</dbReference>
<dbReference type="Pfam" id="PF00270">
    <property type="entry name" value="DEAD"/>
    <property type="match status" value="1"/>
</dbReference>
<comment type="caution">
    <text evidence="8">The sequence shown here is derived from an EMBL/GenBank/DDBJ whole genome shotgun (WGS) entry which is preliminary data.</text>
</comment>
<dbReference type="SMART" id="SM00487">
    <property type="entry name" value="DEXDc"/>
    <property type="match status" value="1"/>
</dbReference>
<feature type="domain" description="Helicase C-terminal" evidence="7">
    <location>
        <begin position="329"/>
        <end position="496"/>
    </location>
</feature>
<dbReference type="GO" id="GO:0003724">
    <property type="term" value="F:RNA helicase activity"/>
    <property type="evidence" value="ECO:0007669"/>
    <property type="project" value="UniProtKB-EC"/>
</dbReference>
<dbReference type="InterPro" id="IPR024590">
    <property type="entry name" value="HrpA_C"/>
</dbReference>
<dbReference type="GO" id="GO:0005524">
    <property type="term" value="F:ATP binding"/>
    <property type="evidence" value="ECO:0007669"/>
    <property type="project" value="UniProtKB-KW"/>
</dbReference>
<evidence type="ECO:0000313" key="9">
    <source>
        <dbReference type="Proteomes" id="UP000269271"/>
    </source>
</evidence>
<dbReference type="PANTHER" id="PTHR18934:SF99">
    <property type="entry name" value="ATP-DEPENDENT RNA HELICASE DHX37-RELATED"/>
    <property type="match status" value="1"/>
</dbReference>
<dbReference type="InterPro" id="IPR048333">
    <property type="entry name" value="HA2_WH"/>
</dbReference>
<protein>
    <submittedName>
        <fullName evidence="8">ATP-dependent RNA helicase HrpA</fullName>
        <ecNumber evidence="8">3.6.4.13</ecNumber>
    </submittedName>
</protein>
<dbReference type="SMART" id="SM00382">
    <property type="entry name" value="AAA"/>
    <property type="match status" value="1"/>
</dbReference>
<proteinExistence type="predicted"/>
<dbReference type="Pfam" id="PF07717">
    <property type="entry name" value="OB_NTP_bind"/>
    <property type="match status" value="1"/>
</dbReference>
<dbReference type="PROSITE" id="PS51192">
    <property type="entry name" value="HELICASE_ATP_BIND_1"/>
    <property type="match status" value="1"/>
</dbReference>
<name>A0A3N8Q9G7_9BURK</name>
<dbReference type="PANTHER" id="PTHR18934">
    <property type="entry name" value="ATP-DEPENDENT RNA HELICASE"/>
    <property type="match status" value="1"/>
</dbReference>
<dbReference type="RefSeq" id="WP_124619568.1">
    <property type="nucleotide sequence ID" value="NZ_JAPQZI010000011.1"/>
</dbReference>
<dbReference type="GO" id="GO:0016787">
    <property type="term" value="F:hydrolase activity"/>
    <property type="evidence" value="ECO:0007669"/>
    <property type="project" value="UniProtKB-KW"/>
</dbReference>
<dbReference type="InterPro" id="IPR027417">
    <property type="entry name" value="P-loop_NTPase"/>
</dbReference>
<sequence>MSNVPKSPAPTRAKAPSARHPDGAADARQQQGQPPRRQQEQHAGKPAHAPRGPRGAESRGDARQPAAKDASVATGECAPRRERPPRAVVAPNPIPPITYPESLPVSGKRDEIARAIAGHQVVIVCGETGSGKTTQLPKICLDLGRGLGAGGTGLIGHTQPRRLAASSTGRRIAEELGTPFGEVVGYKVRFTDNLAPGASVKLMTDGILLAETQTDPLLKAYDTLIIDEAHERSLNIDFLLGYLKEILPRRPDLKLIVTSATIDADRFARHFGTDERPAPVIEVSGRLYPVEMRYRPVAEDRPAVKNAEGTAGRDRVKTAREAERDLMDAIVDAVDELCREGPGDVLVFLPGEREIREAAEALRKHHPPHTEILPLFARLSAADQDKVFKASNARRIVLATNVAETSLTVPGIRYVVDTGLARVKRYSYRNKVEQLQVESISQAAANQRAGRCGRVADGVCIRLYEESDYQARARFTDPEILRSSLASVILRMKSLHLTAIESFPFLEPPPGRAIADGYQLLNELGAVDDDNALTPLGRELARLPLDPRVGRMILAARDQQSLREVLIIASALSVQDPRDRPIEAQEQADQAHRRFADERSEFLQWLKIWAWFEEAVAHKKSNRQLIDACRQNFLSHLRLREWRDVHSQLLTVVREHGWRLNEVEATYEQVHLALLTGLLGNLGLKADDDPHYLGARGIKFYLWPGSALAKKAGRWVMAAELVETSRLYARCLAKIEPEWVEKIGAHLLKKSLSEPHWEKRPAQVSAYERATLYGLPIYHRRRVAFGKQDPSRARELFIRGALVEGEFDTKLAFFAHNRKLLADIEQLEHKSRRQDVLVDDELIYAYYDQAIPEGIHTGAAFERWYRDEVKKGGQPEDKLRLLYLSRDDLMRHEAAGVTTELFPKRATMAGVEMALTYHFEPGTPRDGVTLAVPLYALNQVDARRCEWLVPGMLKEKVQLLLKSLPQKLRRHCVPLPEYAAGFVERMGRERFGAGGLVEALIADVRGETQIAMKTADFKLETLPAHLFMNFKVIDEHGRQLAMGRNLAQLRQELGAQAQQQFQKIAAASTIAAGGDADGGEPIGQAPATAATTGAAGRNAKAGKGAAPQTAALAETGATALYENLTTWNFGKLPELLEIRRRGQTLYGYPALVDRGTHCDVEVFDSPEEAARIHRAGLRRLFALQLKEPIKFLEKNLPGLREMAMQYMSLGTQDELRDQLIDTALDRACLQDPLPDDDASFHARRDEGRSRLNLLAQEIARLVGQILAEYAGLVKKLAQAKPFAQAHADLQQQLAALVGKRFVIDTPYVQLAHFPRYLKGIALRIDKLKADPARDAKQSADLLPLAQQYQRAVSQRGGVADARLAEFRWLLEELRISLFAQELRTPMPVSVKRLHKVWESMQR</sequence>
<reference evidence="8 9" key="1">
    <citation type="submission" date="2018-08" db="EMBL/GenBank/DDBJ databases">
        <title>Comparative analysis of Burkholderia isolates from Puerto Rico.</title>
        <authorList>
            <person name="Hall C."/>
            <person name="Sahl J."/>
            <person name="Wagner D."/>
        </authorList>
    </citation>
    <scope>NUCLEOTIDE SEQUENCE [LARGE SCALE GENOMIC DNA]</scope>
    <source>
        <strain evidence="8 9">Bp9001</strain>
    </source>
</reference>
<evidence type="ECO:0000256" key="2">
    <source>
        <dbReference type="ARBA" id="ARBA00022801"/>
    </source>
</evidence>
<dbReference type="PROSITE" id="PS51194">
    <property type="entry name" value="HELICASE_CTER"/>
    <property type="match status" value="1"/>
</dbReference>
<dbReference type="Pfam" id="PF04408">
    <property type="entry name" value="WHD_HA2"/>
    <property type="match status" value="1"/>
</dbReference>
<keyword evidence="4" id="KW-0067">ATP-binding</keyword>
<feature type="region of interest" description="Disordered" evidence="5">
    <location>
        <begin position="1"/>
        <end position="93"/>
    </location>
</feature>
<evidence type="ECO:0000259" key="6">
    <source>
        <dbReference type="PROSITE" id="PS51192"/>
    </source>
</evidence>
<evidence type="ECO:0000256" key="1">
    <source>
        <dbReference type="ARBA" id="ARBA00022741"/>
    </source>
</evidence>
<dbReference type="Gene3D" id="3.40.50.300">
    <property type="entry name" value="P-loop containing nucleotide triphosphate hydrolases"/>
    <property type="match status" value="2"/>
</dbReference>
<dbReference type="InterPro" id="IPR001650">
    <property type="entry name" value="Helicase_C-like"/>
</dbReference>
<organism evidence="8 9">
    <name type="scientific">Burkholderia contaminans</name>
    <dbReference type="NCBI Taxonomy" id="488447"/>
    <lineage>
        <taxon>Bacteria</taxon>
        <taxon>Pseudomonadati</taxon>
        <taxon>Pseudomonadota</taxon>
        <taxon>Betaproteobacteria</taxon>
        <taxon>Burkholderiales</taxon>
        <taxon>Burkholderiaceae</taxon>
        <taxon>Burkholderia</taxon>
        <taxon>Burkholderia cepacia complex</taxon>
    </lineage>
</organism>
<dbReference type="SMART" id="SM00847">
    <property type="entry name" value="HA2"/>
    <property type="match status" value="1"/>
</dbReference>
<keyword evidence="3 8" id="KW-0347">Helicase</keyword>
<dbReference type="Proteomes" id="UP000269271">
    <property type="component" value="Unassembled WGS sequence"/>
</dbReference>
<keyword evidence="2 8" id="KW-0378">Hydrolase</keyword>
<dbReference type="InterPro" id="IPR011545">
    <property type="entry name" value="DEAD/DEAH_box_helicase_dom"/>
</dbReference>
<dbReference type="Gene3D" id="1.20.120.1080">
    <property type="match status" value="1"/>
</dbReference>
<evidence type="ECO:0000256" key="5">
    <source>
        <dbReference type="SAM" id="MobiDB-lite"/>
    </source>
</evidence>
<dbReference type="InterPro" id="IPR007502">
    <property type="entry name" value="Helicase-assoc_dom"/>
</dbReference>
<dbReference type="Pfam" id="PF11898">
    <property type="entry name" value="DUF3418"/>
    <property type="match status" value="1"/>
</dbReference>
<feature type="domain" description="Helicase ATP-binding" evidence="6">
    <location>
        <begin position="113"/>
        <end position="280"/>
    </location>
</feature>
<evidence type="ECO:0000256" key="3">
    <source>
        <dbReference type="ARBA" id="ARBA00022806"/>
    </source>
</evidence>
<dbReference type="EMBL" id="QTQX01000027">
    <property type="protein sequence ID" value="RQT20295.1"/>
    <property type="molecule type" value="Genomic_DNA"/>
</dbReference>
<gene>
    <name evidence="8" type="primary">hrpA</name>
    <name evidence="8" type="ORF">DF037_31975</name>
</gene>
<dbReference type="NCBIfam" id="TIGR01967">
    <property type="entry name" value="DEAH_box_HrpA"/>
    <property type="match status" value="1"/>
</dbReference>
<keyword evidence="1" id="KW-0547">Nucleotide-binding</keyword>
<evidence type="ECO:0000259" key="7">
    <source>
        <dbReference type="PROSITE" id="PS51194"/>
    </source>
</evidence>
<dbReference type="InterPro" id="IPR014001">
    <property type="entry name" value="Helicase_ATP-bd"/>
</dbReference>
<dbReference type="InterPro" id="IPR003593">
    <property type="entry name" value="AAA+_ATPase"/>
</dbReference>
<dbReference type="GO" id="GO:0003723">
    <property type="term" value="F:RNA binding"/>
    <property type="evidence" value="ECO:0007669"/>
    <property type="project" value="TreeGrafter"/>
</dbReference>
<dbReference type="InterPro" id="IPR010222">
    <property type="entry name" value="RNA_helicase_HrpA"/>
</dbReference>
<dbReference type="InterPro" id="IPR011709">
    <property type="entry name" value="DEAD-box_helicase_OB_fold"/>
</dbReference>
<accession>A0A3N8Q9G7</accession>
<feature type="compositionally biased region" description="Low complexity" evidence="5">
    <location>
        <begin position="26"/>
        <end position="36"/>
    </location>
</feature>